<reference evidence="1" key="2">
    <citation type="submission" date="2023-07" db="EMBL/GenBank/DDBJ databases">
        <authorList>
            <person name="Shen H."/>
        </authorList>
    </citation>
    <scope>NUCLEOTIDE SEQUENCE</scope>
    <source>
        <strain evidence="1">TNR-22</strain>
    </source>
</reference>
<gene>
    <name evidence="1" type="ORF">Q4481_04165</name>
</gene>
<evidence type="ECO:0000313" key="2">
    <source>
        <dbReference type="Proteomes" id="UP001174932"/>
    </source>
</evidence>
<keyword evidence="2" id="KW-1185">Reference proteome</keyword>
<protein>
    <recommendedName>
        <fullName evidence="3">Transposase</fullName>
    </recommendedName>
</protein>
<reference evidence="1" key="1">
    <citation type="journal article" date="2015" name="Int. J. Syst. Evol. Microbiol.">
        <title>Rhizobium alvei sp. nov., isolated from a freshwater river.</title>
        <authorList>
            <person name="Sheu S.Y."/>
            <person name="Huang H.W."/>
            <person name="Young C.C."/>
            <person name="Chen W.M."/>
        </authorList>
    </citation>
    <scope>NUCLEOTIDE SEQUENCE</scope>
    <source>
        <strain evidence="1">TNR-22</strain>
    </source>
</reference>
<accession>A0ABT8YHJ1</accession>
<dbReference type="Proteomes" id="UP001174932">
    <property type="component" value="Unassembled WGS sequence"/>
</dbReference>
<dbReference type="RefSeq" id="WP_304375028.1">
    <property type="nucleotide sequence ID" value="NZ_JAUOZU010000003.1"/>
</dbReference>
<proteinExistence type="predicted"/>
<sequence length="146" mass="17019">MKIDFRIGDGPKGGLNFVFVPTHEPPGSACNRSSPEVFHVREQAFLFIEWTLFDVIPEYRCYGHWGSTWVDLGTWRLIFGRLPALRRALLGNARQDFIIRHYVSSPGLLPRRFNLHRKALLDFLDRFEARILDLCDRYPFVIIDGI</sequence>
<name>A0ABT8YHJ1_9HYPH</name>
<comment type="caution">
    <text evidence="1">The sequence shown here is derived from an EMBL/GenBank/DDBJ whole genome shotgun (WGS) entry which is preliminary data.</text>
</comment>
<evidence type="ECO:0008006" key="3">
    <source>
        <dbReference type="Google" id="ProtNLM"/>
    </source>
</evidence>
<evidence type="ECO:0000313" key="1">
    <source>
        <dbReference type="EMBL" id="MDO6963138.1"/>
    </source>
</evidence>
<organism evidence="1 2">
    <name type="scientific">Rhizobium alvei</name>
    <dbReference type="NCBI Taxonomy" id="1132659"/>
    <lineage>
        <taxon>Bacteria</taxon>
        <taxon>Pseudomonadati</taxon>
        <taxon>Pseudomonadota</taxon>
        <taxon>Alphaproteobacteria</taxon>
        <taxon>Hyphomicrobiales</taxon>
        <taxon>Rhizobiaceae</taxon>
        <taxon>Rhizobium/Agrobacterium group</taxon>
        <taxon>Rhizobium</taxon>
    </lineage>
</organism>
<dbReference type="EMBL" id="JAUOZU010000003">
    <property type="protein sequence ID" value="MDO6963138.1"/>
    <property type="molecule type" value="Genomic_DNA"/>
</dbReference>